<dbReference type="Pfam" id="PF14574">
    <property type="entry name" value="RACo_C_ter"/>
    <property type="match status" value="1"/>
</dbReference>
<name>A0A9D1JJV6_9FIRM</name>
<dbReference type="InterPro" id="IPR027980">
    <property type="entry name" value="RACo_C"/>
</dbReference>
<gene>
    <name evidence="2" type="ORF">IAB44_04270</name>
</gene>
<dbReference type="EMBL" id="DVIQ01000023">
    <property type="protein sequence ID" value="HIS30754.1"/>
    <property type="molecule type" value="Genomic_DNA"/>
</dbReference>
<accession>A0A9D1JJV6</accession>
<proteinExistence type="predicted"/>
<protein>
    <submittedName>
        <fullName evidence="2">DUF4445 domain-containing protein</fullName>
    </submittedName>
</protein>
<reference evidence="2" key="1">
    <citation type="submission" date="2020-10" db="EMBL/GenBank/DDBJ databases">
        <authorList>
            <person name="Gilroy R."/>
        </authorList>
    </citation>
    <scope>NUCLEOTIDE SEQUENCE</scope>
    <source>
        <strain evidence="2">CHK190-19873</strain>
    </source>
</reference>
<comment type="caution">
    <text evidence="2">The sequence shown here is derived from an EMBL/GenBank/DDBJ whole genome shotgun (WGS) entry which is preliminary data.</text>
</comment>
<evidence type="ECO:0000259" key="1">
    <source>
        <dbReference type="Pfam" id="PF14574"/>
    </source>
</evidence>
<evidence type="ECO:0000313" key="3">
    <source>
        <dbReference type="Proteomes" id="UP000823935"/>
    </source>
</evidence>
<dbReference type="Proteomes" id="UP000823935">
    <property type="component" value="Unassembled WGS sequence"/>
</dbReference>
<dbReference type="AlphaFoldDB" id="A0A9D1JJV6"/>
<evidence type="ECO:0000313" key="2">
    <source>
        <dbReference type="EMBL" id="HIS30754.1"/>
    </source>
</evidence>
<dbReference type="InterPro" id="IPR052911">
    <property type="entry name" value="Corrinoid_activation_enz"/>
</dbReference>
<dbReference type="PANTHER" id="PTHR42895:SF1">
    <property type="entry name" value="IRON-SULFUR CLUSTER PROTEIN"/>
    <property type="match status" value="1"/>
</dbReference>
<sequence length="115" mass="12476">MAGAFGTHIDKESAVTIGLYPDMDRERIVSLGNASLEGARLLLLNRGILKEIDEILDVMEYVQFGAVEDFLEIMTAASAIPHMDMRRYPSVAEKLRQIGRARASAGEPAARGAGT</sequence>
<organism evidence="2 3">
    <name type="scientific">Candidatus Limivivens intestinipullorum</name>
    <dbReference type="NCBI Taxonomy" id="2840858"/>
    <lineage>
        <taxon>Bacteria</taxon>
        <taxon>Bacillati</taxon>
        <taxon>Bacillota</taxon>
        <taxon>Clostridia</taxon>
        <taxon>Lachnospirales</taxon>
        <taxon>Lachnospiraceae</taxon>
        <taxon>Lachnospiraceae incertae sedis</taxon>
        <taxon>Candidatus Limivivens</taxon>
    </lineage>
</organism>
<feature type="domain" description="RACo C-terminal" evidence="1">
    <location>
        <begin position="1"/>
        <end position="91"/>
    </location>
</feature>
<reference evidence="2" key="2">
    <citation type="journal article" date="2021" name="PeerJ">
        <title>Extensive microbial diversity within the chicken gut microbiome revealed by metagenomics and culture.</title>
        <authorList>
            <person name="Gilroy R."/>
            <person name="Ravi A."/>
            <person name="Getino M."/>
            <person name="Pursley I."/>
            <person name="Horton D.L."/>
            <person name="Alikhan N.F."/>
            <person name="Baker D."/>
            <person name="Gharbi K."/>
            <person name="Hall N."/>
            <person name="Watson M."/>
            <person name="Adriaenssens E.M."/>
            <person name="Foster-Nyarko E."/>
            <person name="Jarju S."/>
            <person name="Secka A."/>
            <person name="Antonio M."/>
            <person name="Oren A."/>
            <person name="Chaudhuri R.R."/>
            <person name="La Ragione R."/>
            <person name="Hildebrand F."/>
            <person name="Pallen M.J."/>
        </authorList>
    </citation>
    <scope>NUCLEOTIDE SEQUENCE</scope>
    <source>
        <strain evidence="2">CHK190-19873</strain>
    </source>
</reference>
<dbReference type="PANTHER" id="PTHR42895">
    <property type="entry name" value="IRON-SULFUR CLUSTER-BINDING PROTEIN-RELATED"/>
    <property type="match status" value="1"/>
</dbReference>